<reference evidence="1 2" key="1">
    <citation type="submission" date="2017-04" db="EMBL/GenBank/DDBJ databases">
        <authorList>
            <person name="Afonso C.L."/>
            <person name="Miller P.J."/>
            <person name="Scott M.A."/>
            <person name="Spackman E."/>
            <person name="Goraichik I."/>
            <person name="Dimitrov K.M."/>
            <person name="Suarez D.L."/>
            <person name="Swayne D.E."/>
        </authorList>
    </citation>
    <scope>NUCLEOTIDE SEQUENCE [LARGE SCALE GENOMIC DNA]</scope>
    <source>
        <strain evidence="1 2">USBA 355</strain>
    </source>
</reference>
<dbReference type="Gene3D" id="3.30.870.10">
    <property type="entry name" value="Endonuclease Chain A"/>
    <property type="match status" value="1"/>
</dbReference>
<keyword evidence="2" id="KW-1185">Reference proteome</keyword>
<gene>
    <name evidence="1" type="ORF">SAMN05428998_11349</name>
</gene>
<dbReference type="PANTHER" id="PTHR21248:SF22">
    <property type="entry name" value="PHOSPHOLIPASE D"/>
    <property type="match status" value="1"/>
</dbReference>
<evidence type="ECO:0000313" key="2">
    <source>
        <dbReference type="Proteomes" id="UP000192917"/>
    </source>
</evidence>
<dbReference type="SUPFAM" id="SSF56024">
    <property type="entry name" value="Phospholipase D/nuclease"/>
    <property type="match status" value="1"/>
</dbReference>
<protein>
    <recommendedName>
        <fullName evidence="3">PLD-like domain-containing protein</fullName>
    </recommendedName>
</protein>
<dbReference type="EMBL" id="FWZX01000013">
    <property type="protein sequence ID" value="SMF38622.1"/>
    <property type="molecule type" value="Genomic_DNA"/>
</dbReference>
<sequence>MDETSIPAVAPASYPPRPGNRLQPLVDGIPAFRRIAAAVEAARHSVWLLATFAAADFPMPDGRGSLLDLLDRAAARGLDVRAIFWRPDPESSGWGQTFAGTPADRALLAERGSAFAIRWDRAPAGFWQHQKCWLVDAGRTGETVFLGGMNPTPWVLATPGHPEPGGRHDLALELAGPAASDLQHNFVQRWNEASERAAADGLWGEGAETDLPFPTRLSVPAGGSLVQIQRMLPAGWYGDAPPAPGTGAFGVAEGERTILRQ</sequence>
<dbReference type="Proteomes" id="UP000192917">
    <property type="component" value="Unassembled WGS sequence"/>
</dbReference>
<name>A0A1Y6C0X7_9PROT</name>
<dbReference type="STRING" id="560819.SAMN05428998_11349"/>
<proteinExistence type="predicted"/>
<evidence type="ECO:0008006" key="3">
    <source>
        <dbReference type="Google" id="ProtNLM"/>
    </source>
</evidence>
<organism evidence="1 2">
    <name type="scientific">Tistlia consotensis USBA 355</name>
    <dbReference type="NCBI Taxonomy" id="560819"/>
    <lineage>
        <taxon>Bacteria</taxon>
        <taxon>Pseudomonadati</taxon>
        <taxon>Pseudomonadota</taxon>
        <taxon>Alphaproteobacteria</taxon>
        <taxon>Rhodospirillales</taxon>
        <taxon>Rhodovibrionaceae</taxon>
        <taxon>Tistlia</taxon>
    </lineage>
</organism>
<evidence type="ECO:0000313" key="1">
    <source>
        <dbReference type="EMBL" id="SMF38622.1"/>
    </source>
</evidence>
<accession>A0A1Y6C0X7</accession>
<dbReference type="AlphaFoldDB" id="A0A1Y6C0X7"/>
<dbReference type="RefSeq" id="WP_085123728.1">
    <property type="nucleotide sequence ID" value="NZ_FWZX01000013.1"/>
</dbReference>
<dbReference type="PANTHER" id="PTHR21248">
    <property type="entry name" value="CARDIOLIPIN SYNTHASE"/>
    <property type="match status" value="1"/>
</dbReference>